<organism evidence="1 2">
    <name type="scientific">Roseicella frigidaeris</name>
    <dbReference type="NCBI Taxonomy" id="2230885"/>
    <lineage>
        <taxon>Bacteria</taxon>
        <taxon>Pseudomonadati</taxon>
        <taxon>Pseudomonadota</taxon>
        <taxon>Alphaproteobacteria</taxon>
        <taxon>Acetobacterales</taxon>
        <taxon>Roseomonadaceae</taxon>
        <taxon>Roseicella</taxon>
    </lineage>
</organism>
<comment type="caution">
    <text evidence="1">The sequence shown here is derived from an EMBL/GenBank/DDBJ whole genome shotgun (WGS) entry which is preliminary data.</text>
</comment>
<accession>A0A327LZ41</accession>
<protein>
    <submittedName>
        <fullName evidence="1">Uncharacterized protein</fullName>
    </submittedName>
</protein>
<evidence type="ECO:0000313" key="2">
    <source>
        <dbReference type="Proteomes" id="UP000249065"/>
    </source>
</evidence>
<gene>
    <name evidence="1" type="ORF">DOO78_22290</name>
</gene>
<sequence>MQTQALLDGFAIPPCPRPARAAPASWREQVRLATPAMRGAWHRLGPVQEASLVGIVSLLAFWSLAEFALWLERL</sequence>
<evidence type="ECO:0000313" key="1">
    <source>
        <dbReference type="EMBL" id="RAI56211.1"/>
    </source>
</evidence>
<dbReference type="AlphaFoldDB" id="A0A327LZ41"/>
<dbReference type="RefSeq" id="WP_111472093.1">
    <property type="nucleotide sequence ID" value="NZ_QLIX01000025.1"/>
</dbReference>
<name>A0A327LZ41_9PROT</name>
<dbReference type="Proteomes" id="UP000249065">
    <property type="component" value="Unassembled WGS sequence"/>
</dbReference>
<proteinExistence type="predicted"/>
<dbReference type="EMBL" id="QLIX01000025">
    <property type="protein sequence ID" value="RAI56211.1"/>
    <property type="molecule type" value="Genomic_DNA"/>
</dbReference>
<reference evidence="2" key="1">
    <citation type="submission" date="2018-06" db="EMBL/GenBank/DDBJ databases">
        <authorList>
            <person name="Khan S.A."/>
        </authorList>
    </citation>
    <scope>NUCLEOTIDE SEQUENCE [LARGE SCALE GENOMIC DNA]</scope>
    <source>
        <strain evidence="2">DB-1506</strain>
    </source>
</reference>
<dbReference type="OrthoDB" id="10013640at2"/>
<keyword evidence="2" id="KW-1185">Reference proteome</keyword>